<keyword evidence="4" id="KW-1185">Reference proteome</keyword>
<dbReference type="eggNOG" id="COG0123">
    <property type="taxonomic scope" value="Bacteria"/>
</dbReference>
<dbReference type="GO" id="GO:0040029">
    <property type="term" value="P:epigenetic regulation of gene expression"/>
    <property type="evidence" value="ECO:0007669"/>
    <property type="project" value="TreeGrafter"/>
</dbReference>
<dbReference type="HOGENOM" id="CLU_007727_8_0_7"/>
<proteinExistence type="inferred from homology"/>
<dbReference type="SUPFAM" id="SSF52768">
    <property type="entry name" value="Arginase/deacetylase"/>
    <property type="match status" value="1"/>
</dbReference>
<gene>
    <name evidence="3" type="ordered locus">Dret_0223</name>
</gene>
<dbReference type="InterPro" id="IPR037138">
    <property type="entry name" value="His_deacetylse_dom_sf"/>
</dbReference>
<accession>C8WZQ0</accession>
<dbReference type="InterPro" id="IPR000286">
    <property type="entry name" value="HDACs"/>
</dbReference>
<dbReference type="CDD" id="cd09992">
    <property type="entry name" value="HDAC_classII"/>
    <property type="match status" value="1"/>
</dbReference>
<feature type="domain" description="Histone deacetylase" evidence="2">
    <location>
        <begin position="78"/>
        <end position="278"/>
    </location>
</feature>
<dbReference type="GO" id="GO:0004407">
    <property type="term" value="F:histone deacetylase activity"/>
    <property type="evidence" value="ECO:0007669"/>
    <property type="project" value="TreeGrafter"/>
</dbReference>
<dbReference type="PANTHER" id="PTHR10625:SF10">
    <property type="entry name" value="HISTONE DEACETYLASE HDAC1"/>
    <property type="match status" value="1"/>
</dbReference>
<comment type="similarity">
    <text evidence="1">Belongs to the histone deacetylase family.</text>
</comment>
<dbReference type="OrthoDB" id="9808367at2"/>
<protein>
    <submittedName>
        <fullName evidence="3">Histone deacetylase</fullName>
    </submittedName>
</protein>
<sequence>MLKVANSLGVVFFPAFDWAISPTHPERQERLLYTMDQLQEEGVFDIPGIAEYKPDIASLEDVERVHFAFPRTEDVLTDSHLISAGGAIRAGQMVLDKERDKSFALVRPPGHHAMKSVHGGRGFCNVNMEAIMIERLRRQYGVNRVAVVDTDCHHGDGTQDIYWHDPETLFISLHQDGRTIFPGSGFPGEIGGPKAAGRNLNVPLPPGTSDAGFLLLMDELVLPVLRDFQPELIVHSAGQDNHFSDPITSMNLSAQGYARLSQKLQADIAVLEGGYAIEGALPYVNTGIILSMAGLDFSHVREPALRPESVAQDAKITEYLKQLAPAVRDLYFHPPEKLIDREKEGDFFVRDKEIFYDTDGLMEQQREFVLDCPHCPGLYKVQTSSTKTPFCLGIELGRQCCDSCARRAEEEFARAQKSLRYAVIQYIDRIQDFSQRVVGDAMDKEM</sequence>
<dbReference type="PANTHER" id="PTHR10625">
    <property type="entry name" value="HISTONE DEACETYLASE HDAC1-RELATED"/>
    <property type="match status" value="1"/>
</dbReference>
<evidence type="ECO:0000256" key="1">
    <source>
        <dbReference type="ARBA" id="ARBA00005947"/>
    </source>
</evidence>
<reference evidence="4" key="1">
    <citation type="submission" date="2009-09" db="EMBL/GenBank/DDBJ databases">
        <title>The complete chromosome of Desulfohalobium retbaense DSM 5692.</title>
        <authorList>
            <consortium name="US DOE Joint Genome Institute (JGI-PGF)"/>
            <person name="Lucas S."/>
            <person name="Copeland A."/>
            <person name="Lapidus A."/>
            <person name="Glavina del Rio T."/>
            <person name="Dalin E."/>
            <person name="Tice H."/>
            <person name="Bruce D."/>
            <person name="Goodwin L."/>
            <person name="Pitluck S."/>
            <person name="Kyrpides N."/>
            <person name="Mavromatis K."/>
            <person name="Ivanova N."/>
            <person name="Mikhailova N."/>
            <person name="Munk A.C."/>
            <person name="Brettin T."/>
            <person name="Detter J.C."/>
            <person name="Han C."/>
            <person name="Tapia R."/>
            <person name="Larimer F."/>
            <person name="Land M."/>
            <person name="Hauser L."/>
            <person name="Markowitz V."/>
            <person name="Cheng J.-F."/>
            <person name="Hugenholtz P."/>
            <person name="Woyke T."/>
            <person name="Wu D."/>
            <person name="Spring S."/>
            <person name="Klenk H.-P."/>
            <person name="Eisen J.A."/>
        </authorList>
    </citation>
    <scope>NUCLEOTIDE SEQUENCE [LARGE SCALE GENOMIC DNA]</scope>
    <source>
        <strain evidence="4">DSM 5692</strain>
    </source>
</reference>
<dbReference type="Pfam" id="PF00850">
    <property type="entry name" value="Hist_deacetyl"/>
    <property type="match status" value="1"/>
</dbReference>
<dbReference type="Proteomes" id="UP000001052">
    <property type="component" value="Chromosome"/>
</dbReference>
<reference evidence="3 4" key="2">
    <citation type="journal article" date="2010" name="Stand. Genomic Sci.">
        <title>Complete genome sequence of Desulfohalobium retbaense type strain (HR(100)).</title>
        <authorList>
            <person name="Spring S."/>
            <person name="Nolan M."/>
            <person name="Lapidus A."/>
            <person name="Glavina Del Rio T."/>
            <person name="Copeland A."/>
            <person name="Tice H."/>
            <person name="Cheng J.F."/>
            <person name="Lucas S."/>
            <person name="Land M."/>
            <person name="Chen F."/>
            <person name="Bruce D."/>
            <person name="Goodwin L."/>
            <person name="Pitluck S."/>
            <person name="Ivanova N."/>
            <person name="Mavromatis K."/>
            <person name="Mikhailova N."/>
            <person name="Pati A."/>
            <person name="Chen A."/>
            <person name="Palaniappan K."/>
            <person name="Hauser L."/>
            <person name="Chang Y.J."/>
            <person name="Jeffries C.D."/>
            <person name="Munk C."/>
            <person name="Kiss H."/>
            <person name="Chain P."/>
            <person name="Han C."/>
            <person name="Brettin T."/>
            <person name="Detter J.C."/>
            <person name="Schuler E."/>
            <person name="Goker M."/>
            <person name="Rohde M."/>
            <person name="Bristow J."/>
            <person name="Eisen J.A."/>
            <person name="Markowitz V."/>
            <person name="Hugenholtz P."/>
            <person name="Kyrpides N.C."/>
            <person name="Klenk H.P."/>
        </authorList>
    </citation>
    <scope>NUCLEOTIDE SEQUENCE [LARGE SCALE GENOMIC DNA]</scope>
    <source>
        <strain evidence="3 4">DSM 5692</strain>
    </source>
</reference>
<organism evidence="3 4">
    <name type="scientific">Desulfohalobium retbaense (strain ATCC 49708 / DSM 5692 / JCM 16813 / HR100)</name>
    <dbReference type="NCBI Taxonomy" id="485915"/>
    <lineage>
        <taxon>Bacteria</taxon>
        <taxon>Pseudomonadati</taxon>
        <taxon>Thermodesulfobacteriota</taxon>
        <taxon>Desulfovibrionia</taxon>
        <taxon>Desulfovibrionales</taxon>
        <taxon>Desulfohalobiaceae</taxon>
        <taxon>Desulfohalobium</taxon>
    </lineage>
</organism>
<evidence type="ECO:0000313" key="4">
    <source>
        <dbReference type="Proteomes" id="UP000001052"/>
    </source>
</evidence>
<evidence type="ECO:0000313" key="3">
    <source>
        <dbReference type="EMBL" id="ACV67525.1"/>
    </source>
</evidence>
<dbReference type="RefSeq" id="WP_015750684.1">
    <property type="nucleotide sequence ID" value="NC_013223.1"/>
</dbReference>
<dbReference type="Gene3D" id="3.40.800.20">
    <property type="entry name" value="Histone deacetylase domain"/>
    <property type="match status" value="1"/>
</dbReference>
<name>C8WZQ0_DESRD</name>
<dbReference type="EMBL" id="CP001734">
    <property type="protein sequence ID" value="ACV67525.1"/>
    <property type="molecule type" value="Genomic_DNA"/>
</dbReference>
<dbReference type="STRING" id="485915.Dret_0223"/>
<dbReference type="KEGG" id="drt:Dret_0223"/>
<dbReference type="AlphaFoldDB" id="C8WZQ0"/>
<dbReference type="InterPro" id="IPR023696">
    <property type="entry name" value="Ureohydrolase_dom_sf"/>
</dbReference>
<dbReference type="InterPro" id="IPR023801">
    <property type="entry name" value="His_deacetylse_dom"/>
</dbReference>
<evidence type="ECO:0000259" key="2">
    <source>
        <dbReference type="Pfam" id="PF00850"/>
    </source>
</evidence>
<dbReference type="PRINTS" id="PR01270">
    <property type="entry name" value="HDASUPER"/>
</dbReference>